<keyword evidence="2" id="KW-1185">Reference proteome</keyword>
<dbReference type="InterPro" id="IPR029063">
    <property type="entry name" value="SAM-dependent_MTases_sf"/>
</dbReference>
<evidence type="ECO:0000313" key="2">
    <source>
        <dbReference type="Proteomes" id="UP001151133"/>
    </source>
</evidence>
<sequence>MGKQDIAIETYKYFSSLEGNQHIASEFALKKIVDILENYKIDNILELGLGIGSISYCILEYSDKKINYIGTESNDFCLNALPKYLKNNFDKVKIVDSLSKVLTTKKFDLIIVDGKDENLLLVKKSISNRGIIVIEGDRIPQLELIKNSFPNSLYVRLISNYKNPDYGPFPSTDWSGGLQLIFTNPNLLQKLNFGYYKIITAIRYRLRIIKKIK</sequence>
<organism evidence="1 2">
    <name type="scientific">Flavobacterium frigoritolerans</name>
    <dbReference type="NCBI Taxonomy" id="2987686"/>
    <lineage>
        <taxon>Bacteria</taxon>
        <taxon>Pseudomonadati</taxon>
        <taxon>Bacteroidota</taxon>
        <taxon>Flavobacteriia</taxon>
        <taxon>Flavobacteriales</taxon>
        <taxon>Flavobacteriaceae</taxon>
        <taxon>Flavobacterium</taxon>
    </lineage>
</organism>
<reference evidence="1" key="1">
    <citation type="submission" date="2022-10" db="EMBL/GenBank/DDBJ databases">
        <title>Two novel species of Flavobacterium.</title>
        <authorList>
            <person name="Liu Q."/>
            <person name="Xin Y.-H."/>
        </authorList>
    </citation>
    <scope>NUCLEOTIDE SEQUENCE</scope>
    <source>
        <strain evidence="1">LS1R47</strain>
    </source>
</reference>
<dbReference type="SUPFAM" id="SSF53335">
    <property type="entry name" value="S-adenosyl-L-methionine-dependent methyltransferases"/>
    <property type="match status" value="1"/>
</dbReference>
<dbReference type="EMBL" id="JAOZEV010000002">
    <property type="protein sequence ID" value="MCV9931244.1"/>
    <property type="molecule type" value="Genomic_DNA"/>
</dbReference>
<name>A0A9X3C611_9FLAO</name>
<comment type="caution">
    <text evidence="1">The sequence shown here is derived from an EMBL/GenBank/DDBJ whole genome shotgun (WGS) entry which is preliminary data.</text>
</comment>
<accession>A0A9X3C611</accession>
<proteinExistence type="predicted"/>
<dbReference type="Gene3D" id="3.40.50.150">
    <property type="entry name" value="Vaccinia Virus protein VP39"/>
    <property type="match status" value="1"/>
</dbReference>
<dbReference type="AlphaFoldDB" id="A0A9X3C611"/>
<evidence type="ECO:0008006" key="3">
    <source>
        <dbReference type="Google" id="ProtNLM"/>
    </source>
</evidence>
<dbReference type="RefSeq" id="WP_264285610.1">
    <property type="nucleotide sequence ID" value="NZ_JAOZEV010000002.1"/>
</dbReference>
<gene>
    <name evidence="1" type="ORF">OIU80_03040</name>
</gene>
<dbReference type="Proteomes" id="UP001151133">
    <property type="component" value="Unassembled WGS sequence"/>
</dbReference>
<protein>
    <recommendedName>
        <fullName evidence="3">Methyltransferase domain-containing protein</fullName>
    </recommendedName>
</protein>
<evidence type="ECO:0000313" key="1">
    <source>
        <dbReference type="EMBL" id="MCV9931244.1"/>
    </source>
</evidence>